<dbReference type="AlphaFoldDB" id="A0AAE3SIQ7"/>
<feature type="transmembrane region" description="Helical" evidence="1">
    <location>
        <begin position="193"/>
        <end position="214"/>
    </location>
</feature>
<dbReference type="Proteomes" id="UP001207408">
    <property type="component" value="Unassembled WGS sequence"/>
</dbReference>
<feature type="transmembrane region" description="Helical" evidence="1">
    <location>
        <begin position="58"/>
        <end position="79"/>
    </location>
</feature>
<feature type="transmembrane region" description="Helical" evidence="1">
    <location>
        <begin position="25"/>
        <end position="46"/>
    </location>
</feature>
<feature type="transmembrane region" description="Helical" evidence="1">
    <location>
        <begin position="165"/>
        <end position="184"/>
    </location>
</feature>
<proteinExistence type="predicted"/>
<keyword evidence="1" id="KW-0472">Membrane</keyword>
<keyword evidence="1" id="KW-1133">Transmembrane helix</keyword>
<gene>
    <name evidence="2" type="ORF">OM074_03390</name>
</gene>
<accession>A0AAE3SIQ7</accession>
<reference evidence="2" key="1">
    <citation type="submission" date="2022-10" db="EMBL/GenBank/DDBJ databases">
        <authorList>
            <person name="Yu W.X."/>
        </authorList>
    </citation>
    <scope>NUCLEOTIDE SEQUENCE</scope>
    <source>
        <strain evidence="2">D04</strain>
    </source>
</reference>
<feature type="transmembrane region" description="Helical" evidence="1">
    <location>
        <begin position="234"/>
        <end position="255"/>
    </location>
</feature>
<evidence type="ECO:0000256" key="1">
    <source>
        <dbReference type="SAM" id="Phobius"/>
    </source>
</evidence>
<evidence type="ECO:0000313" key="2">
    <source>
        <dbReference type="EMBL" id="MCW3804654.1"/>
    </source>
</evidence>
<evidence type="ECO:0000313" key="3">
    <source>
        <dbReference type="Proteomes" id="UP001207408"/>
    </source>
</evidence>
<dbReference type="EMBL" id="JAPDPI010000004">
    <property type="protein sequence ID" value="MCW3804654.1"/>
    <property type="molecule type" value="Genomic_DNA"/>
</dbReference>
<dbReference type="RefSeq" id="WP_301197873.1">
    <property type="nucleotide sequence ID" value="NZ_JAPDPI010000004.1"/>
</dbReference>
<keyword evidence="3" id="KW-1185">Reference proteome</keyword>
<name>A0AAE3SIQ7_9BACT</name>
<keyword evidence="1" id="KW-0812">Transmembrane</keyword>
<protein>
    <submittedName>
        <fullName evidence="2">Uncharacterized protein</fullName>
    </submittedName>
</protein>
<sequence>MQQYFNISRFLKYAKYNFVMNQKTYLLSISGLSAGLFLVTLVMSYNKSLAYNNSNWPPFFFICMAIVLLPVIGHSFPFLRKKELSLKHYMLPASVFEKFTFEFILKLIFIPTLFVLIFPLVSNLAVSAADFIYHVNPDNTPRDFISFSYDAVYTVIDKNNGFNKVVALLITTSAFLAFTGSSVFKKYPLIKTVLFLGCLILSVIGYFYILMQKLRLENGIAYTFKSLFSSDTEALNALYIFLIFSALCSISYAYFKLKEREV</sequence>
<comment type="caution">
    <text evidence="2">The sequence shown here is derived from an EMBL/GenBank/DDBJ whole genome shotgun (WGS) entry which is preliminary data.</text>
</comment>
<feature type="transmembrane region" description="Helical" evidence="1">
    <location>
        <begin position="99"/>
        <end position="121"/>
    </location>
</feature>
<organism evidence="2 3">
    <name type="scientific">Plebeiibacterium marinum</name>
    <dbReference type="NCBI Taxonomy" id="2992111"/>
    <lineage>
        <taxon>Bacteria</taxon>
        <taxon>Pseudomonadati</taxon>
        <taxon>Bacteroidota</taxon>
        <taxon>Bacteroidia</taxon>
        <taxon>Marinilabiliales</taxon>
        <taxon>Marinilabiliaceae</taxon>
        <taxon>Plebeiibacterium</taxon>
    </lineage>
</organism>